<evidence type="ECO:0000313" key="4">
    <source>
        <dbReference type="EMBL" id="MDO6452508.1"/>
    </source>
</evidence>
<dbReference type="RefSeq" id="WP_303548542.1">
    <property type="nucleotide sequence ID" value="NZ_JAUOPG010000002.1"/>
</dbReference>
<dbReference type="PANTHER" id="PTHR43800">
    <property type="entry name" value="PEPTIDYL-LYSINE N-ACETYLTRANSFERASE YJAB"/>
    <property type="match status" value="1"/>
</dbReference>
<evidence type="ECO:0000313" key="5">
    <source>
        <dbReference type="Proteomes" id="UP001169862"/>
    </source>
</evidence>
<reference evidence="4" key="1">
    <citation type="submission" date="2023-07" db="EMBL/GenBank/DDBJ databases">
        <title>Genome content predicts the carbon catabolic preferences of heterotrophic bacteria.</title>
        <authorList>
            <person name="Gralka M."/>
        </authorList>
    </citation>
    <scope>NUCLEOTIDE SEQUENCE</scope>
    <source>
        <strain evidence="4">I2M16</strain>
    </source>
</reference>
<dbReference type="PROSITE" id="PS51186">
    <property type="entry name" value="GNAT"/>
    <property type="match status" value="1"/>
</dbReference>
<feature type="domain" description="N-acetyltransferase" evidence="3">
    <location>
        <begin position="1"/>
        <end position="142"/>
    </location>
</feature>
<keyword evidence="2 4" id="KW-0012">Acyltransferase</keyword>
<dbReference type="EMBL" id="JAUOPG010000002">
    <property type="protein sequence ID" value="MDO6452508.1"/>
    <property type="molecule type" value="Genomic_DNA"/>
</dbReference>
<dbReference type="Pfam" id="PF13673">
    <property type="entry name" value="Acetyltransf_10"/>
    <property type="match status" value="1"/>
</dbReference>
<gene>
    <name evidence="4" type="ORF">Q4490_02920</name>
</gene>
<sequence>MIRPLRKEDLDNAVSIWFAASIKAHDFISEEYWSSQKKNMREMYLPNCESWVYESAGNILGFVSYYEGSIPAIFVDPESQSCGIGTQLLNYLKSKYSELTLTVYSENEKTHEFYLYHGFIDVDKCICKHTGKAQFEMRWSKIGNVRLTYI</sequence>
<dbReference type="CDD" id="cd04301">
    <property type="entry name" value="NAT_SF"/>
    <property type="match status" value="1"/>
</dbReference>
<organism evidence="4 5">
    <name type="scientific">Neptunomonas phycophila</name>
    <dbReference type="NCBI Taxonomy" id="1572645"/>
    <lineage>
        <taxon>Bacteria</taxon>
        <taxon>Pseudomonadati</taxon>
        <taxon>Pseudomonadota</taxon>
        <taxon>Gammaproteobacteria</taxon>
        <taxon>Oceanospirillales</taxon>
        <taxon>Oceanospirillaceae</taxon>
        <taxon>Neptunomonas</taxon>
    </lineage>
</organism>
<evidence type="ECO:0000256" key="2">
    <source>
        <dbReference type="ARBA" id="ARBA00023315"/>
    </source>
</evidence>
<comment type="caution">
    <text evidence="4">The sequence shown here is derived from an EMBL/GenBank/DDBJ whole genome shotgun (WGS) entry which is preliminary data.</text>
</comment>
<dbReference type="SUPFAM" id="SSF55729">
    <property type="entry name" value="Acyl-CoA N-acyltransferases (Nat)"/>
    <property type="match status" value="1"/>
</dbReference>
<evidence type="ECO:0000259" key="3">
    <source>
        <dbReference type="PROSITE" id="PS51186"/>
    </source>
</evidence>
<dbReference type="NCBIfam" id="NF007853">
    <property type="entry name" value="PRK10562.1"/>
    <property type="match status" value="1"/>
</dbReference>
<accession>A0AAW7XGK8</accession>
<dbReference type="AlphaFoldDB" id="A0AAW7XGK8"/>
<evidence type="ECO:0000256" key="1">
    <source>
        <dbReference type="ARBA" id="ARBA00022679"/>
    </source>
</evidence>
<name>A0AAW7XGK8_9GAMM</name>
<protein>
    <submittedName>
        <fullName evidence="4">N-acetyltransferase</fullName>
        <ecNumber evidence="4">2.3.1.-</ecNumber>
    </submittedName>
</protein>
<dbReference type="GO" id="GO:0016747">
    <property type="term" value="F:acyltransferase activity, transferring groups other than amino-acyl groups"/>
    <property type="evidence" value="ECO:0007669"/>
    <property type="project" value="InterPro"/>
</dbReference>
<dbReference type="PANTHER" id="PTHR43800:SF1">
    <property type="entry name" value="PEPTIDYL-LYSINE N-ACETYLTRANSFERASE YJAB"/>
    <property type="match status" value="1"/>
</dbReference>
<dbReference type="Proteomes" id="UP001169862">
    <property type="component" value="Unassembled WGS sequence"/>
</dbReference>
<dbReference type="EC" id="2.3.1.-" evidence="4"/>
<dbReference type="InterPro" id="IPR016181">
    <property type="entry name" value="Acyl_CoA_acyltransferase"/>
</dbReference>
<keyword evidence="1 4" id="KW-0808">Transferase</keyword>
<proteinExistence type="predicted"/>
<dbReference type="InterPro" id="IPR000182">
    <property type="entry name" value="GNAT_dom"/>
</dbReference>
<dbReference type="Gene3D" id="3.40.630.30">
    <property type="match status" value="1"/>
</dbReference>